<keyword evidence="4" id="KW-0808">Transferase</keyword>
<feature type="region of interest" description="Disordered" evidence="10">
    <location>
        <begin position="798"/>
        <end position="818"/>
    </location>
</feature>
<dbReference type="PANTHER" id="PTHR24356">
    <property type="entry name" value="SERINE/THREONINE-PROTEIN KINASE"/>
    <property type="match status" value="1"/>
</dbReference>
<evidence type="ECO:0000256" key="8">
    <source>
        <dbReference type="ARBA" id="ARBA00047899"/>
    </source>
</evidence>
<dbReference type="Proteomes" id="UP000007267">
    <property type="component" value="Unassembled WGS sequence"/>
</dbReference>
<accession>K7G0B5</accession>
<evidence type="ECO:0000256" key="7">
    <source>
        <dbReference type="ARBA" id="ARBA00022840"/>
    </source>
</evidence>
<dbReference type="InterPro" id="IPR023142">
    <property type="entry name" value="MAST_pre-PK_dom_sf"/>
</dbReference>
<evidence type="ECO:0000256" key="4">
    <source>
        <dbReference type="ARBA" id="ARBA00022679"/>
    </source>
</evidence>
<dbReference type="EMBL" id="AGCU01011252">
    <property type="status" value="NOT_ANNOTATED_CDS"/>
    <property type="molecule type" value="Genomic_DNA"/>
</dbReference>
<dbReference type="FunFam" id="1.20.1480.20:FF:000001">
    <property type="entry name" value="microtubule-associated serine/threonine-protein kinase 4 isoform X1"/>
    <property type="match status" value="1"/>
</dbReference>
<dbReference type="InterPro" id="IPR015022">
    <property type="entry name" value="MAST_pre-PK_dom"/>
</dbReference>
<feature type="domain" description="Protein kinase" evidence="11">
    <location>
        <begin position="381"/>
        <end position="703"/>
    </location>
</feature>
<evidence type="ECO:0000256" key="1">
    <source>
        <dbReference type="ARBA" id="ARBA00001946"/>
    </source>
</evidence>
<gene>
    <name evidence="13" type="primary">MAST1</name>
</gene>
<dbReference type="HOGENOM" id="CLU_000288_9_0_1"/>
<comment type="catalytic activity">
    <reaction evidence="8">
        <text>L-threonyl-[protein] + ATP = O-phospho-L-threonyl-[protein] + ADP + H(+)</text>
        <dbReference type="Rhea" id="RHEA:46608"/>
        <dbReference type="Rhea" id="RHEA-COMP:11060"/>
        <dbReference type="Rhea" id="RHEA-COMP:11605"/>
        <dbReference type="ChEBI" id="CHEBI:15378"/>
        <dbReference type="ChEBI" id="CHEBI:30013"/>
        <dbReference type="ChEBI" id="CHEBI:30616"/>
        <dbReference type="ChEBI" id="CHEBI:61977"/>
        <dbReference type="ChEBI" id="CHEBI:456216"/>
        <dbReference type="EC" id="2.7.11.1"/>
    </reaction>
</comment>
<protein>
    <recommendedName>
        <fullName evidence="2">non-specific serine/threonine protein kinase</fullName>
        <ecNumber evidence="2">2.7.11.1</ecNumber>
    </recommendedName>
</protein>
<reference evidence="13" key="4">
    <citation type="submission" date="2025-09" db="UniProtKB">
        <authorList>
            <consortium name="Ensembl"/>
        </authorList>
    </citation>
    <scope>IDENTIFICATION</scope>
</reference>
<evidence type="ECO:0000313" key="14">
    <source>
        <dbReference type="Proteomes" id="UP000007267"/>
    </source>
</evidence>
<dbReference type="SUPFAM" id="SSF140482">
    <property type="entry name" value="MAST3 pre-PK domain-like"/>
    <property type="match status" value="1"/>
</dbReference>
<dbReference type="Pfam" id="PF17820">
    <property type="entry name" value="PDZ_6"/>
    <property type="match status" value="1"/>
</dbReference>
<feature type="compositionally biased region" description="Polar residues" evidence="10">
    <location>
        <begin position="20"/>
        <end position="41"/>
    </location>
</feature>
<evidence type="ECO:0000256" key="9">
    <source>
        <dbReference type="ARBA" id="ARBA00048679"/>
    </source>
</evidence>
<evidence type="ECO:0000256" key="5">
    <source>
        <dbReference type="ARBA" id="ARBA00022741"/>
    </source>
</evidence>
<dbReference type="GO" id="GO:0035556">
    <property type="term" value="P:intracellular signal transduction"/>
    <property type="evidence" value="ECO:0007669"/>
    <property type="project" value="TreeGrafter"/>
</dbReference>
<dbReference type="InterPro" id="IPR036034">
    <property type="entry name" value="PDZ_sf"/>
</dbReference>
<dbReference type="EC" id="2.7.11.1" evidence="2"/>
<evidence type="ECO:0000259" key="11">
    <source>
        <dbReference type="PROSITE" id="PS50011"/>
    </source>
</evidence>
<dbReference type="EMBL" id="AGCU01011253">
    <property type="status" value="NOT_ANNOTATED_CDS"/>
    <property type="molecule type" value="Genomic_DNA"/>
</dbReference>
<dbReference type="Pfam" id="PF00069">
    <property type="entry name" value="Pkinase"/>
    <property type="match status" value="1"/>
</dbReference>
<evidence type="ECO:0000256" key="2">
    <source>
        <dbReference type="ARBA" id="ARBA00012513"/>
    </source>
</evidence>
<reference evidence="14" key="2">
    <citation type="journal article" date="2013" name="Nat. Genet.">
        <title>The draft genomes of soft-shell turtle and green sea turtle yield insights into the development and evolution of the turtle-specific body plan.</title>
        <authorList>
            <person name="Wang Z."/>
            <person name="Pascual-Anaya J."/>
            <person name="Zadissa A."/>
            <person name="Li W."/>
            <person name="Niimura Y."/>
            <person name="Huang Z."/>
            <person name="Li C."/>
            <person name="White S."/>
            <person name="Xiong Z."/>
            <person name="Fang D."/>
            <person name="Wang B."/>
            <person name="Ming Y."/>
            <person name="Chen Y."/>
            <person name="Zheng Y."/>
            <person name="Kuraku S."/>
            <person name="Pignatelli M."/>
            <person name="Herrero J."/>
            <person name="Beal K."/>
            <person name="Nozawa M."/>
            <person name="Li Q."/>
            <person name="Wang J."/>
            <person name="Zhang H."/>
            <person name="Yu L."/>
            <person name="Shigenobu S."/>
            <person name="Wang J."/>
            <person name="Liu J."/>
            <person name="Flicek P."/>
            <person name="Searle S."/>
            <person name="Wang J."/>
            <person name="Kuratani S."/>
            <person name="Yin Y."/>
            <person name="Aken B."/>
            <person name="Zhang G."/>
            <person name="Irie N."/>
        </authorList>
    </citation>
    <scope>NUCLEOTIDE SEQUENCE [LARGE SCALE GENOMIC DNA]</scope>
    <source>
        <strain evidence="14">Daiwa-1</strain>
    </source>
</reference>
<dbReference type="Ensembl" id="ENSPSIT00000013789.1">
    <property type="protein sequence ID" value="ENSPSIP00000013725.1"/>
    <property type="gene ID" value="ENSPSIG00000012191.1"/>
</dbReference>
<dbReference type="Gene3D" id="1.20.1480.20">
    <property type="entry name" value="MAST3 pre-PK domain-like"/>
    <property type="match status" value="1"/>
</dbReference>
<feature type="compositionally biased region" description="Low complexity" evidence="10">
    <location>
        <begin position="157"/>
        <end position="167"/>
    </location>
</feature>
<dbReference type="InterPro" id="IPR001478">
    <property type="entry name" value="PDZ"/>
</dbReference>
<comment type="catalytic activity">
    <reaction evidence="9">
        <text>L-seryl-[protein] + ATP = O-phospho-L-seryl-[protein] + ADP + H(+)</text>
        <dbReference type="Rhea" id="RHEA:17989"/>
        <dbReference type="Rhea" id="RHEA-COMP:9863"/>
        <dbReference type="Rhea" id="RHEA-COMP:11604"/>
        <dbReference type="ChEBI" id="CHEBI:15378"/>
        <dbReference type="ChEBI" id="CHEBI:29999"/>
        <dbReference type="ChEBI" id="CHEBI:30616"/>
        <dbReference type="ChEBI" id="CHEBI:83421"/>
        <dbReference type="ChEBI" id="CHEBI:456216"/>
        <dbReference type="EC" id="2.7.11.1"/>
    </reaction>
</comment>
<dbReference type="Gene3D" id="3.30.200.20">
    <property type="entry name" value="Phosphorylase Kinase, domain 1"/>
    <property type="match status" value="2"/>
</dbReference>
<dbReference type="InterPro" id="IPR041489">
    <property type="entry name" value="PDZ_6"/>
</dbReference>
<dbReference type="PROSITE" id="PS50011">
    <property type="entry name" value="PROTEIN_KINASE_DOM"/>
    <property type="match status" value="1"/>
</dbReference>
<dbReference type="FunFam" id="2.30.42.10:FF:000008">
    <property type="entry name" value="microtubule-associated serine/threonine-protein kinase 4 isoform X2"/>
    <property type="match status" value="1"/>
</dbReference>
<dbReference type="PANTHER" id="PTHR24356:SF150">
    <property type="entry name" value="MICROTUBULE-ASSOCIATED SERINE_THREONINE-PROTEIN KINASE 1"/>
    <property type="match status" value="1"/>
</dbReference>
<dbReference type="InterPro" id="IPR008271">
    <property type="entry name" value="Ser/Thr_kinase_AS"/>
</dbReference>
<keyword evidence="14" id="KW-1185">Reference proteome</keyword>
<evidence type="ECO:0000256" key="10">
    <source>
        <dbReference type="SAM" id="MobiDB-lite"/>
    </source>
</evidence>
<keyword evidence="5" id="KW-0547">Nucleotide-binding</keyword>
<dbReference type="Gene3D" id="2.30.42.10">
    <property type="match status" value="1"/>
</dbReference>
<dbReference type="GO" id="GO:0000287">
    <property type="term" value="F:magnesium ion binding"/>
    <property type="evidence" value="ECO:0007669"/>
    <property type="project" value="InterPro"/>
</dbReference>
<feature type="domain" description="PDZ" evidence="12">
    <location>
        <begin position="910"/>
        <end position="985"/>
    </location>
</feature>
<dbReference type="EMBL" id="AGCU01011248">
    <property type="status" value="NOT_ANNOTATED_CDS"/>
    <property type="molecule type" value="Genomic_DNA"/>
</dbReference>
<keyword evidence="6" id="KW-0418">Kinase</keyword>
<evidence type="ECO:0000259" key="12">
    <source>
        <dbReference type="PROSITE" id="PS50106"/>
    </source>
</evidence>
<reference evidence="13" key="3">
    <citation type="submission" date="2025-08" db="UniProtKB">
        <authorList>
            <consortium name="Ensembl"/>
        </authorList>
    </citation>
    <scope>IDENTIFICATION</scope>
</reference>
<dbReference type="GO" id="GO:0004674">
    <property type="term" value="F:protein serine/threonine kinase activity"/>
    <property type="evidence" value="ECO:0007669"/>
    <property type="project" value="UniProtKB-KW"/>
</dbReference>
<evidence type="ECO:0000256" key="3">
    <source>
        <dbReference type="ARBA" id="ARBA00022527"/>
    </source>
</evidence>
<dbReference type="InterPro" id="IPR011009">
    <property type="entry name" value="Kinase-like_dom_sf"/>
</dbReference>
<dbReference type="SUPFAM" id="SSF50156">
    <property type="entry name" value="PDZ domain-like"/>
    <property type="match status" value="1"/>
</dbReference>
<dbReference type="InterPro" id="IPR000719">
    <property type="entry name" value="Prot_kinase_dom"/>
</dbReference>
<dbReference type="SUPFAM" id="SSF56112">
    <property type="entry name" value="Protein kinase-like (PK-like)"/>
    <property type="match status" value="1"/>
</dbReference>
<dbReference type="Pfam" id="PF08926">
    <property type="entry name" value="DUF1908"/>
    <property type="match status" value="2"/>
</dbReference>
<comment type="cofactor">
    <cofactor evidence="1">
        <name>Mg(2+)</name>
        <dbReference type="ChEBI" id="CHEBI:18420"/>
    </cofactor>
</comment>
<dbReference type="EMBL" id="AGCU01011247">
    <property type="status" value="NOT_ANNOTATED_CDS"/>
    <property type="molecule type" value="Genomic_DNA"/>
</dbReference>
<reference evidence="14" key="1">
    <citation type="submission" date="2011-10" db="EMBL/GenBank/DDBJ databases">
        <authorList>
            <consortium name="Soft-shell Turtle Genome Consortium"/>
        </authorList>
    </citation>
    <scope>NUCLEOTIDE SEQUENCE [LARGE SCALE GENOMIC DNA]</scope>
    <source>
        <strain evidence="14">Daiwa-1</strain>
    </source>
</reference>
<dbReference type="AlphaFoldDB" id="K7G0B5"/>
<feature type="compositionally biased region" description="Low complexity" evidence="10">
    <location>
        <begin position="874"/>
        <end position="902"/>
    </location>
</feature>
<organism evidence="13 14">
    <name type="scientific">Pelodiscus sinensis</name>
    <name type="common">Chinese softshell turtle</name>
    <name type="synonym">Trionyx sinensis</name>
    <dbReference type="NCBI Taxonomy" id="13735"/>
    <lineage>
        <taxon>Eukaryota</taxon>
        <taxon>Metazoa</taxon>
        <taxon>Chordata</taxon>
        <taxon>Craniata</taxon>
        <taxon>Vertebrata</taxon>
        <taxon>Euteleostomi</taxon>
        <taxon>Archelosauria</taxon>
        <taxon>Testudinata</taxon>
        <taxon>Testudines</taxon>
        <taxon>Cryptodira</taxon>
        <taxon>Trionychia</taxon>
        <taxon>Trionychidae</taxon>
        <taxon>Pelodiscus</taxon>
    </lineage>
</organism>
<dbReference type="InterPro" id="IPR050236">
    <property type="entry name" value="Ser_Thr_kinase_AGC"/>
</dbReference>
<dbReference type="EMBL" id="AGCU01011249">
    <property type="status" value="NOT_ANNOTATED_CDS"/>
    <property type="molecule type" value="Genomic_DNA"/>
</dbReference>
<dbReference type="GO" id="GO:0007010">
    <property type="term" value="P:cytoskeleton organization"/>
    <property type="evidence" value="ECO:0007669"/>
    <property type="project" value="TreeGrafter"/>
</dbReference>
<dbReference type="FunFam" id="3.30.200.20:FF:001045">
    <property type="entry name" value="Microtubule-associated serine/threonine kinase 1a"/>
    <property type="match status" value="1"/>
</dbReference>
<dbReference type="PROSITE" id="PS00108">
    <property type="entry name" value="PROTEIN_KINASE_ST"/>
    <property type="match status" value="1"/>
</dbReference>
<dbReference type="Gene3D" id="1.10.510.10">
    <property type="entry name" value="Transferase(Phosphotransferase) domain 1"/>
    <property type="match status" value="2"/>
</dbReference>
<feature type="compositionally biased region" description="Polar residues" evidence="10">
    <location>
        <begin position="62"/>
        <end position="76"/>
    </location>
</feature>
<evidence type="ECO:0000256" key="6">
    <source>
        <dbReference type="ARBA" id="ARBA00022777"/>
    </source>
</evidence>
<feature type="region of interest" description="Disordered" evidence="10">
    <location>
        <begin position="872"/>
        <end position="903"/>
    </location>
</feature>
<dbReference type="GeneTree" id="ENSGT00940000157700"/>
<dbReference type="GO" id="GO:0005524">
    <property type="term" value="F:ATP binding"/>
    <property type="evidence" value="ECO:0007669"/>
    <property type="project" value="UniProtKB-KW"/>
</dbReference>
<feature type="region of interest" description="Disordered" evidence="10">
    <location>
        <begin position="14"/>
        <end position="112"/>
    </location>
</feature>
<name>K7G0B5_PELSI</name>
<keyword evidence="3" id="KW-0723">Serine/threonine-protein kinase</keyword>
<evidence type="ECO:0000313" key="13">
    <source>
        <dbReference type="Ensembl" id="ENSPSIP00000013725.1"/>
    </source>
</evidence>
<dbReference type="SMART" id="SM00220">
    <property type="entry name" value="S_TKc"/>
    <property type="match status" value="1"/>
</dbReference>
<proteinExistence type="predicted"/>
<dbReference type="PROSITE" id="PS50106">
    <property type="entry name" value="PDZ"/>
    <property type="match status" value="1"/>
</dbReference>
<dbReference type="SMART" id="SM00228">
    <property type="entry name" value="PDZ"/>
    <property type="match status" value="1"/>
</dbReference>
<keyword evidence="7" id="KW-0067">ATP-binding</keyword>
<sequence>WGETVWSPLMTVESPGVKAKQSSGCRTSNRKSLILTSTSPTLPRPHSPLPGHIGSSPLDSPRNFSPNTPAHFSFASSRRADGRRWSLASLPSSGYGTNTPSSTVSPAPCSSQERLHQLPYQPTMDELHFLSKHFGSTESITDEDGGRHSPAVRPRSRSLSPGRSPSSYDNEIVMMNHVYKERFPKATAQMEEKLQDFVRAFEPESVLPLADGALSFIHHQVIELARDCLAKARDGLITSVYFYELQENMEKLLQDAYLPLPHVRLLSQTQGMPWGVSPVRMGSPHLPATDRAAGISQEFNPEEFYHLLEAAEDHAKEGHLVKTDIPRYIICQLGLTRDPFTDMVHLEEHDSGGSNTPETDEFMEGRGAALKHKKPPGEGDFETIKLISNGAYGAVYLVRHKETRQRFAMKRINKQNLILRNQIQQAFVERDILTFAENPFVVSMFCSFETKRHLCMVMEYVEDAGCWEKWGLLQAVGALPVELARMYFAETVLALEYLHNYGIVHRDLKPDNLLITSMGHIKLTDFGLSKMGLMSLTTNLYEGHIEKDAREFLDKQVGPQGSRAPNPVLGLGLGSPGQSLPRHLRLLSRAPAQLPGRPVSCWPGGIGPIGGLQAVPWRQPQRQAAPFQTGPRISSVSAGGAFEVKQHNFFKGLDWAGLLRQKAEFIPHLESEEDTSYFDSKCHPRDPPPLPPATGTALAAPWAQGGGLPGRGKEARGGYPGVWGQGPCCPWRHGGWWVGPGTRGKPGWEPGDGWGAACCPPGQFLLPLGKGPSPGRVGEGASWGTGWKALERQHIVGTSPTQLGGGREVHSGCGALLPSPLPPRPPGLSVIIPAGTPTPGLSVMIPAGTPAPGLSVMIPAACSGRMVLGSRGGSPLASPMSPRSLSSNPSSRDSSPSRDYSPAVTALRSPITIQRSGKKYGFTLRAIRVYMGDSDVYSVHHIVWHVEEGGPAHEAGLCAGDLITHVNGEPVHGLVHTEVVELILK</sequence>
<feature type="compositionally biased region" description="Polar residues" evidence="10">
    <location>
        <begin position="89"/>
        <end position="112"/>
    </location>
</feature>
<dbReference type="EMBL" id="AGCU01011251">
    <property type="status" value="NOT_ANNOTATED_CDS"/>
    <property type="molecule type" value="Genomic_DNA"/>
</dbReference>
<dbReference type="EMBL" id="AGCU01011250">
    <property type="status" value="NOT_ANNOTATED_CDS"/>
    <property type="molecule type" value="Genomic_DNA"/>
</dbReference>
<feature type="region of interest" description="Disordered" evidence="10">
    <location>
        <begin position="137"/>
        <end position="167"/>
    </location>
</feature>